<gene>
    <name evidence="2" type="ORF">KHA91_03480</name>
</gene>
<evidence type="ECO:0000313" key="3">
    <source>
        <dbReference type="Proteomes" id="UP000676456"/>
    </source>
</evidence>
<protein>
    <submittedName>
        <fullName evidence="2">Uncharacterized protein</fullName>
    </submittedName>
</protein>
<feature type="transmembrane region" description="Helical" evidence="1">
    <location>
        <begin position="12"/>
        <end position="30"/>
    </location>
</feature>
<feature type="transmembrane region" description="Helical" evidence="1">
    <location>
        <begin position="79"/>
        <end position="98"/>
    </location>
</feature>
<dbReference type="RefSeq" id="WP_213096810.1">
    <property type="nucleotide sequence ID" value="NZ_JAGYPN010000001.1"/>
</dbReference>
<organism evidence="2 3">
    <name type="scientific">Lederbergia citrea</name>
    <dbReference type="NCBI Taxonomy" id="2833581"/>
    <lineage>
        <taxon>Bacteria</taxon>
        <taxon>Bacillati</taxon>
        <taxon>Bacillota</taxon>
        <taxon>Bacilli</taxon>
        <taxon>Bacillales</taxon>
        <taxon>Bacillaceae</taxon>
        <taxon>Lederbergia</taxon>
    </lineage>
</organism>
<evidence type="ECO:0000313" key="2">
    <source>
        <dbReference type="EMBL" id="MBS4221817.1"/>
    </source>
</evidence>
<name>A0A942Z3T7_9BACI</name>
<dbReference type="Proteomes" id="UP000676456">
    <property type="component" value="Unassembled WGS sequence"/>
</dbReference>
<keyword evidence="1" id="KW-1133">Transmembrane helix</keyword>
<dbReference type="EMBL" id="JAGYPN010000001">
    <property type="protein sequence ID" value="MBS4221817.1"/>
    <property type="molecule type" value="Genomic_DNA"/>
</dbReference>
<accession>A0A942Z3T7</accession>
<feature type="transmembrane region" description="Helical" evidence="1">
    <location>
        <begin position="50"/>
        <end position="67"/>
    </location>
</feature>
<proteinExistence type="predicted"/>
<keyword evidence="3" id="KW-1185">Reference proteome</keyword>
<dbReference type="AlphaFoldDB" id="A0A942Z3T7"/>
<feature type="transmembrane region" description="Helical" evidence="1">
    <location>
        <begin position="104"/>
        <end position="127"/>
    </location>
</feature>
<reference evidence="2 3" key="1">
    <citation type="submission" date="2021-05" db="EMBL/GenBank/DDBJ databases">
        <title>Novel Bacillus species.</title>
        <authorList>
            <person name="Liu G."/>
        </authorList>
    </citation>
    <scope>NUCLEOTIDE SEQUENCE [LARGE SCALE GENOMIC DNA]</scope>
    <source>
        <strain evidence="2 3">FJAT-49682</strain>
    </source>
</reference>
<keyword evidence="1" id="KW-0472">Membrane</keyword>
<evidence type="ECO:0000256" key="1">
    <source>
        <dbReference type="SAM" id="Phobius"/>
    </source>
</evidence>
<sequence>MTLNYKRAFGYLAYTFGFVLLLVFISNINLHFSKMIDETFKVYPWQILKIMMYFPIGIYLGIPKFLLEFNKTGNWRINFYKIVLVALPMIYISFYWFFPFSYPILNFLTYTGSTFSFGTIIAGFIIINSFTKE</sequence>
<comment type="caution">
    <text evidence="2">The sequence shown here is derived from an EMBL/GenBank/DDBJ whole genome shotgun (WGS) entry which is preliminary data.</text>
</comment>
<keyword evidence="1" id="KW-0812">Transmembrane</keyword>